<keyword evidence="2" id="KW-0812">Transmembrane</keyword>
<evidence type="ECO:0000313" key="4">
    <source>
        <dbReference type="Proteomes" id="UP000265618"/>
    </source>
</evidence>
<accession>A0A9K3CR98</accession>
<reference evidence="3 4" key="1">
    <citation type="journal article" date="2018" name="PLoS ONE">
        <title>The draft genome of Kipferlia bialata reveals reductive genome evolution in fornicate parasites.</title>
        <authorList>
            <person name="Tanifuji G."/>
            <person name="Takabayashi S."/>
            <person name="Kume K."/>
            <person name="Takagi M."/>
            <person name="Nakayama T."/>
            <person name="Kamikawa R."/>
            <person name="Inagaki Y."/>
            <person name="Hashimoto T."/>
        </authorList>
    </citation>
    <scope>NUCLEOTIDE SEQUENCE [LARGE SCALE GENOMIC DNA]</scope>
    <source>
        <strain evidence="3">NY0173</strain>
    </source>
</reference>
<organism evidence="3 4">
    <name type="scientific">Kipferlia bialata</name>
    <dbReference type="NCBI Taxonomy" id="797122"/>
    <lineage>
        <taxon>Eukaryota</taxon>
        <taxon>Metamonada</taxon>
        <taxon>Carpediemonas-like organisms</taxon>
        <taxon>Kipferlia</taxon>
    </lineage>
</organism>
<dbReference type="InterPro" id="IPR050149">
    <property type="entry name" value="Collagen_superfamily"/>
</dbReference>
<gene>
    <name evidence="3" type="ORF">KIPB_002841</name>
</gene>
<dbReference type="PANTHER" id="PTHR24023">
    <property type="entry name" value="COLLAGEN ALPHA"/>
    <property type="match status" value="1"/>
</dbReference>
<dbReference type="GO" id="GO:0030198">
    <property type="term" value="P:extracellular matrix organization"/>
    <property type="evidence" value="ECO:0007669"/>
    <property type="project" value="TreeGrafter"/>
</dbReference>
<dbReference type="GO" id="GO:0030020">
    <property type="term" value="F:extracellular matrix structural constituent conferring tensile strength"/>
    <property type="evidence" value="ECO:0007669"/>
    <property type="project" value="TreeGrafter"/>
</dbReference>
<feature type="transmembrane region" description="Helical" evidence="2">
    <location>
        <begin position="45"/>
        <end position="69"/>
    </location>
</feature>
<dbReference type="GO" id="GO:0031012">
    <property type="term" value="C:extracellular matrix"/>
    <property type="evidence" value="ECO:0007669"/>
    <property type="project" value="TreeGrafter"/>
</dbReference>
<dbReference type="Proteomes" id="UP000265618">
    <property type="component" value="Unassembled WGS sequence"/>
</dbReference>
<name>A0A9K3CR98_9EUKA</name>
<feature type="region of interest" description="Disordered" evidence="1">
    <location>
        <begin position="79"/>
        <end position="127"/>
    </location>
</feature>
<dbReference type="PANTHER" id="PTHR24023:SF1112">
    <property type="entry name" value="COL_CUTICLE_N DOMAIN-CONTAINING PROTEIN-RELATED"/>
    <property type="match status" value="1"/>
</dbReference>
<evidence type="ECO:0000256" key="1">
    <source>
        <dbReference type="SAM" id="MobiDB-lite"/>
    </source>
</evidence>
<dbReference type="InterPro" id="IPR008160">
    <property type="entry name" value="Collagen"/>
</dbReference>
<keyword evidence="4" id="KW-1185">Reference proteome</keyword>
<comment type="caution">
    <text evidence="3">The sequence shown here is derived from an EMBL/GenBank/DDBJ whole genome shotgun (WGS) entry which is preliminary data.</text>
</comment>
<feature type="compositionally biased region" description="Low complexity" evidence="1">
    <location>
        <begin position="87"/>
        <end position="103"/>
    </location>
</feature>
<protein>
    <recommendedName>
        <fullName evidence="5">Collagen-like protein</fullName>
    </recommendedName>
</protein>
<dbReference type="Pfam" id="PF01391">
    <property type="entry name" value="Collagen"/>
    <property type="match status" value="1"/>
</dbReference>
<dbReference type="GO" id="GO:0005615">
    <property type="term" value="C:extracellular space"/>
    <property type="evidence" value="ECO:0007669"/>
    <property type="project" value="TreeGrafter"/>
</dbReference>
<keyword evidence="2" id="KW-0472">Membrane</keyword>
<dbReference type="AlphaFoldDB" id="A0A9K3CR98"/>
<proteinExistence type="predicted"/>
<sequence>MYDFPQDTSVVPAPQLGAVELQFHGSSIHQHSGPRGLEKPVSKGFYVTPTTIAIVLLSIGCLILGFIAYQLAQTTVGPPGETGPKGDPGVIGPAGAAGPKGDTGVSGVTGEQGPKGDTGLTGPQGERGALPLDFSTYQLLLSLSEERTEFDRSGVLNWYVRPVETELGICQAEVQIATPENPDAWLPMAYTRWAGTGYNTGLGSASVPIQPGVYYRLKYNYTDTACRFIGFLVQEALS</sequence>
<keyword evidence="2" id="KW-1133">Transmembrane helix</keyword>
<evidence type="ECO:0000256" key="2">
    <source>
        <dbReference type="SAM" id="Phobius"/>
    </source>
</evidence>
<dbReference type="EMBL" id="BDIP01000502">
    <property type="protein sequence ID" value="GIQ81819.1"/>
    <property type="molecule type" value="Genomic_DNA"/>
</dbReference>
<evidence type="ECO:0000313" key="3">
    <source>
        <dbReference type="EMBL" id="GIQ81819.1"/>
    </source>
</evidence>
<evidence type="ECO:0008006" key="5">
    <source>
        <dbReference type="Google" id="ProtNLM"/>
    </source>
</evidence>